<evidence type="ECO:0000313" key="2">
    <source>
        <dbReference type="EMBL" id="KAF5726406.1"/>
    </source>
</evidence>
<dbReference type="Proteomes" id="UP000593562">
    <property type="component" value="Unassembled WGS sequence"/>
</dbReference>
<gene>
    <name evidence="2" type="ORF">HS088_TW22G00084</name>
</gene>
<feature type="transmembrane region" description="Helical" evidence="1">
    <location>
        <begin position="71"/>
        <end position="97"/>
    </location>
</feature>
<organism evidence="2 3">
    <name type="scientific">Tripterygium wilfordii</name>
    <name type="common">Thunder God vine</name>
    <dbReference type="NCBI Taxonomy" id="458696"/>
    <lineage>
        <taxon>Eukaryota</taxon>
        <taxon>Viridiplantae</taxon>
        <taxon>Streptophyta</taxon>
        <taxon>Embryophyta</taxon>
        <taxon>Tracheophyta</taxon>
        <taxon>Spermatophyta</taxon>
        <taxon>Magnoliopsida</taxon>
        <taxon>eudicotyledons</taxon>
        <taxon>Gunneridae</taxon>
        <taxon>Pentapetalae</taxon>
        <taxon>rosids</taxon>
        <taxon>fabids</taxon>
        <taxon>Celastrales</taxon>
        <taxon>Celastraceae</taxon>
        <taxon>Tripterygium</taxon>
    </lineage>
</organism>
<keyword evidence="1" id="KW-1133">Transmembrane helix</keyword>
<dbReference type="InParanoid" id="A0A7J7BXY4"/>
<evidence type="ECO:0000313" key="3">
    <source>
        <dbReference type="Proteomes" id="UP000593562"/>
    </source>
</evidence>
<sequence>MWNLIVCVFDGCYLWICCRRFGCRSFSLNFPVGTFMESRLTLQENYAFRLRIFTHWDQGVKLQPPMLMDKLAIVCLYSLMCFIISFCGRLQCIYVFLFT</sequence>
<dbReference type="AlphaFoldDB" id="A0A7J7BXY4"/>
<keyword evidence="1" id="KW-0472">Membrane</keyword>
<reference evidence="2 3" key="1">
    <citation type="journal article" date="2020" name="Nat. Commun.">
        <title>Genome of Tripterygium wilfordii and identification of cytochrome P450 involved in triptolide biosynthesis.</title>
        <authorList>
            <person name="Tu L."/>
            <person name="Su P."/>
            <person name="Zhang Z."/>
            <person name="Gao L."/>
            <person name="Wang J."/>
            <person name="Hu T."/>
            <person name="Zhou J."/>
            <person name="Zhang Y."/>
            <person name="Zhao Y."/>
            <person name="Liu Y."/>
            <person name="Song Y."/>
            <person name="Tong Y."/>
            <person name="Lu Y."/>
            <person name="Yang J."/>
            <person name="Xu C."/>
            <person name="Jia M."/>
            <person name="Peters R.J."/>
            <person name="Huang L."/>
            <person name="Gao W."/>
        </authorList>
    </citation>
    <scope>NUCLEOTIDE SEQUENCE [LARGE SCALE GENOMIC DNA]</scope>
    <source>
        <strain evidence="3">cv. XIE 37</strain>
        <tissue evidence="2">Leaf</tissue>
    </source>
</reference>
<comment type="caution">
    <text evidence="2">The sequence shown here is derived from an EMBL/GenBank/DDBJ whole genome shotgun (WGS) entry which is preliminary data.</text>
</comment>
<accession>A0A7J7BXY4</accession>
<name>A0A7J7BXY4_TRIWF</name>
<dbReference type="EMBL" id="JAAARO010000022">
    <property type="protein sequence ID" value="KAF5726406.1"/>
    <property type="molecule type" value="Genomic_DNA"/>
</dbReference>
<proteinExistence type="predicted"/>
<keyword evidence="1" id="KW-0812">Transmembrane</keyword>
<evidence type="ECO:0000256" key="1">
    <source>
        <dbReference type="SAM" id="Phobius"/>
    </source>
</evidence>
<protein>
    <submittedName>
        <fullName evidence="2">Uncharacterized protein</fullName>
    </submittedName>
</protein>
<keyword evidence="3" id="KW-1185">Reference proteome</keyword>